<dbReference type="InterPro" id="IPR050076">
    <property type="entry name" value="ArchSynthase1/Queuine_TRR"/>
</dbReference>
<evidence type="ECO:0000256" key="4">
    <source>
        <dbReference type="ARBA" id="ARBA00022785"/>
    </source>
</evidence>
<dbReference type="HAMAP" id="MF_00168">
    <property type="entry name" value="Q_tRNA_Tgt"/>
    <property type="match status" value="1"/>
</dbReference>
<dbReference type="RefSeq" id="WP_055162623.1">
    <property type="nucleotide sequence ID" value="NZ_CABIWZ010000021.1"/>
</dbReference>
<keyword evidence="1 7" id="KW-0328">Glycosyltransferase</keyword>
<dbReference type="GO" id="GO:0005829">
    <property type="term" value="C:cytosol"/>
    <property type="evidence" value="ECO:0007669"/>
    <property type="project" value="TreeGrafter"/>
</dbReference>
<feature type="binding site" evidence="7">
    <location>
        <position position="337"/>
    </location>
    <ligand>
        <name>Zn(2+)</name>
        <dbReference type="ChEBI" id="CHEBI:29105"/>
    </ligand>
</feature>
<keyword evidence="2 7" id="KW-0808">Transferase</keyword>
<dbReference type="eggNOG" id="COG0343">
    <property type="taxonomic scope" value="Bacteria"/>
</dbReference>
<dbReference type="PANTHER" id="PTHR46499:SF1">
    <property type="entry name" value="QUEUINE TRNA-RIBOSYLTRANSFERASE"/>
    <property type="match status" value="1"/>
</dbReference>
<dbReference type="NCBIfam" id="TIGR00449">
    <property type="entry name" value="tgt_general"/>
    <property type="match status" value="1"/>
</dbReference>
<dbReference type="UniPathway" id="UPA00392"/>
<organism evidence="9 10">
    <name type="scientific">Mitsuokella jalaludinii</name>
    <dbReference type="NCBI Taxonomy" id="187979"/>
    <lineage>
        <taxon>Bacteria</taxon>
        <taxon>Bacillati</taxon>
        <taxon>Bacillota</taxon>
        <taxon>Negativicutes</taxon>
        <taxon>Selenomonadales</taxon>
        <taxon>Selenomonadaceae</taxon>
        <taxon>Mitsuokella</taxon>
    </lineage>
</organism>
<reference evidence="9 10" key="1">
    <citation type="submission" date="2015-09" db="EMBL/GenBank/DDBJ databases">
        <authorList>
            <consortium name="Pathogen Informatics"/>
        </authorList>
    </citation>
    <scope>NUCLEOTIDE SEQUENCE [LARGE SCALE GENOMIC DNA]</scope>
    <source>
        <strain evidence="9 10">2789STDY5608828</strain>
    </source>
</reference>
<dbReference type="Proteomes" id="UP000095546">
    <property type="component" value="Unassembled WGS sequence"/>
</dbReference>
<feature type="binding site" evidence="7">
    <location>
        <position position="310"/>
    </location>
    <ligand>
        <name>Zn(2+)</name>
        <dbReference type="ChEBI" id="CHEBI:29105"/>
    </ligand>
</feature>
<feature type="binding site" evidence="7">
    <location>
        <position position="217"/>
    </location>
    <ligand>
        <name>substrate</name>
    </ligand>
</feature>
<comment type="subunit">
    <text evidence="7">Homodimer. Within each dimer, one monomer is responsible for RNA recognition and catalysis, while the other monomer binds to the replacement base PreQ1.</text>
</comment>
<feature type="domain" description="tRNA-guanine(15) transglycosylase-like" evidence="8">
    <location>
        <begin position="15"/>
        <end position="370"/>
    </location>
</feature>
<evidence type="ECO:0000256" key="6">
    <source>
        <dbReference type="ARBA" id="ARBA00050112"/>
    </source>
</evidence>
<feature type="binding site" evidence="7">
    <location>
        <position position="305"/>
    </location>
    <ligand>
        <name>Zn(2+)</name>
        <dbReference type="ChEBI" id="CHEBI:29105"/>
    </ligand>
</feature>
<feature type="binding site" evidence="7">
    <location>
        <position position="148"/>
    </location>
    <ligand>
        <name>substrate</name>
    </ligand>
</feature>
<dbReference type="PANTHER" id="PTHR46499">
    <property type="entry name" value="QUEUINE TRNA-RIBOSYLTRANSFERASE"/>
    <property type="match status" value="1"/>
</dbReference>
<dbReference type="OrthoDB" id="9805417at2"/>
<name>A0A174BPA0_9FIRM</name>
<evidence type="ECO:0000256" key="3">
    <source>
        <dbReference type="ARBA" id="ARBA00022694"/>
    </source>
</evidence>
<comment type="pathway">
    <text evidence="7">tRNA modification; tRNA-queuosine biosynthesis.</text>
</comment>
<keyword evidence="7" id="KW-0479">Metal-binding</keyword>
<dbReference type="GO" id="GO:0008479">
    <property type="term" value="F:tRNA-guanosine(34) queuine transglycosylase activity"/>
    <property type="evidence" value="ECO:0007669"/>
    <property type="project" value="UniProtKB-UniRule"/>
</dbReference>
<feature type="binding site" evidence="7">
    <location>
        <begin position="94"/>
        <end position="98"/>
    </location>
    <ligand>
        <name>substrate</name>
    </ligand>
</feature>
<protein>
    <recommendedName>
        <fullName evidence="7">Queuine tRNA-ribosyltransferase</fullName>
        <ecNumber evidence="7">2.4.2.29</ecNumber>
    </recommendedName>
    <alternativeName>
        <fullName evidence="7">Guanine insertion enzyme</fullName>
    </alternativeName>
    <alternativeName>
        <fullName evidence="7">tRNA-guanine transglycosylase</fullName>
    </alternativeName>
</protein>
<keyword evidence="4 7" id="KW-0671">Queuosine biosynthesis</keyword>
<dbReference type="GO" id="GO:0046872">
    <property type="term" value="F:metal ion binding"/>
    <property type="evidence" value="ECO:0007669"/>
    <property type="project" value="UniProtKB-KW"/>
</dbReference>
<dbReference type="EC" id="2.4.2.29" evidence="7"/>
<comment type="cofactor">
    <cofactor evidence="7">
        <name>Zn(2+)</name>
        <dbReference type="ChEBI" id="CHEBI:29105"/>
    </cofactor>
    <text evidence="7">Binds 1 zinc ion per subunit.</text>
</comment>
<feature type="binding site" evidence="7">
    <location>
        <position position="190"/>
    </location>
    <ligand>
        <name>substrate</name>
    </ligand>
</feature>
<comment type="catalytic activity">
    <reaction evidence="6 7">
        <text>7-aminomethyl-7-carbaguanine + guanosine(34) in tRNA = 7-aminomethyl-7-carbaguanosine(34) in tRNA + guanine</text>
        <dbReference type="Rhea" id="RHEA:24104"/>
        <dbReference type="Rhea" id="RHEA-COMP:10341"/>
        <dbReference type="Rhea" id="RHEA-COMP:10342"/>
        <dbReference type="ChEBI" id="CHEBI:16235"/>
        <dbReference type="ChEBI" id="CHEBI:58703"/>
        <dbReference type="ChEBI" id="CHEBI:74269"/>
        <dbReference type="ChEBI" id="CHEBI:82833"/>
        <dbReference type="EC" id="2.4.2.29"/>
    </reaction>
</comment>
<dbReference type="STRING" id="187979.ERS852385_01956"/>
<feature type="region of interest" description="RNA binding" evidence="7">
    <location>
        <begin position="248"/>
        <end position="254"/>
    </location>
</feature>
<keyword evidence="5 7" id="KW-0862">Zinc</keyword>
<feature type="active site" description="Nucleophile" evidence="7">
    <location>
        <position position="267"/>
    </location>
</feature>
<comment type="similarity">
    <text evidence="7">Belongs to the queuine tRNA-ribosyltransferase family.</text>
</comment>
<feature type="region of interest" description="RNA binding; important for wobble base 34 recognition" evidence="7">
    <location>
        <begin position="272"/>
        <end position="276"/>
    </location>
</feature>
<dbReference type="InterPro" id="IPR036511">
    <property type="entry name" value="TGT-like_sf"/>
</dbReference>
<sequence>MTAITYELVKKDERTGARAGIIHTPHDSFPTPIFMPVGTQASVKGVSPDELRDLGAGIILSNTYHLFLRPGMDLIREAGGLHKFMHWDRAILTDSGGFQVFSLGDLRKITEEGVTFRSHIDGSKKFLSPEVSMEVQMALGSDIVMAFDECVPYPADYNYAKQSTERTIRWLQRCKEAMTAPNQGLFGIVQGGMYKDLREWSARETTAMDLPGYAVGGLSVGEPKELMYEMLEYSTSLLPQDKPRYLMGVGTPDCLVEGVQRGIDMFDCVYPTRVARNGMAMTWTGRLVMKNAQFTHDHTVLEEGCGCYACRNGYTRAYIRHLVRANEIFGLRLLSLHNLYFLQEFMRRMRQAILDDRFTEFRSDFFNHYQMHGKQ</sequence>
<accession>A0A174BPA0</accession>
<dbReference type="AlphaFoldDB" id="A0A174BPA0"/>
<comment type="function">
    <text evidence="7">Catalyzes the base-exchange of a guanine (G) residue with the queuine precursor 7-aminomethyl-7-deazaguanine (PreQ1) at position 34 (anticodon wobble position) in tRNAs with GU(N) anticodons (tRNA-Asp, -Asn, -His and -Tyr). Catalysis occurs through a double-displacement mechanism. The nucleophile active site attacks the C1' of nucleotide 34 to detach the guanine base from the RNA, forming a covalent enzyme-RNA intermediate. The proton acceptor active site deprotonates the incoming PreQ1, allowing a nucleophilic attack on the C1' of the ribose to form the product. After dissociation, two additional enzymatic reactions on the tRNA convert PreQ1 to queuine (Q), resulting in the hypermodified nucleoside queuosine (7-(((4,5-cis-dihydroxy-2-cyclopenten-1-yl)amino)methyl)-7-deazaguanosine).</text>
</comment>
<dbReference type="SUPFAM" id="SSF51713">
    <property type="entry name" value="tRNA-guanine transglycosylase"/>
    <property type="match status" value="1"/>
</dbReference>
<dbReference type="Gene3D" id="3.20.20.105">
    <property type="entry name" value="Queuine tRNA-ribosyltransferase-like"/>
    <property type="match status" value="1"/>
</dbReference>
<evidence type="ECO:0000313" key="10">
    <source>
        <dbReference type="Proteomes" id="UP000095546"/>
    </source>
</evidence>
<gene>
    <name evidence="7 9" type="primary">tgt</name>
    <name evidence="9" type="ORF">ERS852385_01956</name>
</gene>
<keyword evidence="10" id="KW-1185">Reference proteome</keyword>
<dbReference type="FunFam" id="3.20.20.105:FF:000001">
    <property type="entry name" value="Queuine tRNA-ribosyltransferase"/>
    <property type="match status" value="1"/>
</dbReference>
<dbReference type="InterPro" id="IPR002616">
    <property type="entry name" value="tRNA_ribo_trans-like"/>
</dbReference>
<dbReference type="InterPro" id="IPR004803">
    <property type="entry name" value="TGT"/>
</dbReference>
<feature type="binding site" evidence="7">
    <location>
        <position position="307"/>
    </location>
    <ligand>
        <name>Zn(2+)</name>
        <dbReference type="ChEBI" id="CHEBI:29105"/>
    </ligand>
</feature>
<dbReference type="EMBL" id="CYYU01000021">
    <property type="protein sequence ID" value="CUO02892.1"/>
    <property type="molecule type" value="Genomic_DNA"/>
</dbReference>
<proteinExistence type="inferred from homology"/>
<evidence type="ECO:0000256" key="2">
    <source>
        <dbReference type="ARBA" id="ARBA00022679"/>
    </source>
</evidence>
<dbReference type="NCBIfam" id="TIGR00430">
    <property type="entry name" value="Q_tRNA_tgt"/>
    <property type="match status" value="1"/>
</dbReference>
<keyword evidence="3 7" id="KW-0819">tRNA processing</keyword>
<evidence type="ECO:0000256" key="7">
    <source>
        <dbReference type="HAMAP-Rule" id="MF_00168"/>
    </source>
</evidence>
<evidence type="ECO:0000313" key="9">
    <source>
        <dbReference type="EMBL" id="CUO02892.1"/>
    </source>
</evidence>
<dbReference type="Pfam" id="PF01702">
    <property type="entry name" value="TGT"/>
    <property type="match status" value="1"/>
</dbReference>
<dbReference type="GO" id="GO:0008616">
    <property type="term" value="P:tRNA queuosine(34) biosynthetic process"/>
    <property type="evidence" value="ECO:0007669"/>
    <property type="project" value="UniProtKB-UniRule"/>
</dbReference>
<evidence type="ECO:0000259" key="8">
    <source>
        <dbReference type="Pfam" id="PF01702"/>
    </source>
</evidence>
<evidence type="ECO:0000256" key="5">
    <source>
        <dbReference type="ARBA" id="ARBA00022833"/>
    </source>
</evidence>
<feature type="active site" description="Proton acceptor" evidence="7">
    <location>
        <position position="94"/>
    </location>
</feature>
<evidence type="ECO:0000256" key="1">
    <source>
        <dbReference type="ARBA" id="ARBA00022676"/>
    </source>
</evidence>